<protein>
    <submittedName>
        <fullName evidence="1">Putative salivary kunitz domain protein</fullName>
    </submittedName>
</protein>
<dbReference type="EMBL" id="GEGO01000370">
    <property type="protein sequence ID" value="JAR95034.1"/>
    <property type="molecule type" value="Transcribed_RNA"/>
</dbReference>
<feature type="non-terminal residue" evidence="1">
    <location>
        <position position="67"/>
    </location>
</feature>
<feature type="non-terminal residue" evidence="1">
    <location>
        <position position="1"/>
    </location>
</feature>
<sequence>LAMYYIASASAMSCLTEMTIPGVPCRRLCLLSDGGHELTKKGPETPCKMPGIKDGECKNRECKKKKK</sequence>
<reference evidence="1" key="1">
    <citation type="journal article" date="2018" name="PLoS Negl. Trop. Dis.">
        <title>Sialome diversity of ticks revealed by RNAseq of single tick salivary glands.</title>
        <authorList>
            <person name="Perner J."/>
            <person name="Kropackova S."/>
            <person name="Kopacek P."/>
            <person name="Ribeiro J.M."/>
        </authorList>
    </citation>
    <scope>NUCLEOTIDE SEQUENCE</scope>
    <source>
        <strain evidence="1">Siblings of single egg batch collected in Ceske Budejovice</strain>
        <tissue evidence="1">Salivary glands</tissue>
    </source>
</reference>
<proteinExistence type="predicted"/>
<dbReference type="AlphaFoldDB" id="A0A147BW84"/>
<organism evidence="1">
    <name type="scientific">Ixodes ricinus</name>
    <name type="common">Common tick</name>
    <name type="synonym">Acarus ricinus</name>
    <dbReference type="NCBI Taxonomy" id="34613"/>
    <lineage>
        <taxon>Eukaryota</taxon>
        <taxon>Metazoa</taxon>
        <taxon>Ecdysozoa</taxon>
        <taxon>Arthropoda</taxon>
        <taxon>Chelicerata</taxon>
        <taxon>Arachnida</taxon>
        <taxon>Acari</taxon>
        <taxon>Parasitiformes</taxon>
        <taxon>Ixodida</taxon>
        <taxon>Ixodoidea</taxon>
        <taxon>Ixodidae</taxon>
        <taxon>Ixodinae</taxon>
        <taxon>Ixodes</taxon>
    </lineage>
</organism>
<accession>A0A147BW84</accession>
<name>A0A147BW84_IXORI</name>
<evidence type="ECO:0000313" key="1">
    <source>
        <dbReference type="EMBL" id="JAR95034.1"/>
    </source>
</evidence>